<dbReference type="GO" id="GO:0046872">
    <property type="term" value="F:metal ion binding"/>
    <property type="evidence" value="ECO:0007669"/>
    <property type="project" value="InterPro"/>
</dbReference>
<proteinExistence type="predicted"/>
<reference evidence="2" key="1">
    <citation type="submission" date="2018-05" db="EMBL/GenBank/DDBJ databases">
        <authorList>
            <person name="Lanie J.A."/>
            <person name="Ng W.-L."/>
            <person name="Kazmierczak K.M."/>
            <person name="Andrzejewski T.M."/>
            <person name="Davidsen T.M."/>
            <person name="Wayne K.J."/>
            <person name="Tettelin H."/>
            <person name="Glass J.I."/>
            <person name="Rusch D."/>
            <person name="Podicherti R."/>
            <person name="Tsui H.-C.T."/>
            <person name="Winkler M.E."/>
        </authorList>
    </citation>
    <scope>NUCLEOTIDE SEQUENCE</scope>
</reference>
<accession>A0A381VQN6</accession>
<organism evidence="2">
    <name type="scientific">marine metagenome</name>
    <dbReference type="NCBI Taxonomy" id="408172"/>
    <lineage>
        <taxon>unclassified sequences</taxon>
        <taxon>metagenomes</taxon>
        <taxon>ecological metagenomes</taxon>
    </lineage>
</organism>
<protein>
    <recommendedName>
        <fullName evidence="1">HMA domain-containing protein</fullName>
    </recommendedName>
</protein>
<dbReference type="Gene3D" id="3.30.70.100">
    <property type="match status" value="1"/>
</dbReference>
<dbReference type="SUPFAM" id="SSF55008">
    <property type="entry name" value="HMA, heavy metal-associated domain"/>
    <property type="match status" value="1"/>
</dbReference>
<dbReference type="CDD" id="cd00371">
    <property type="entry name" value="HMA"/>
    <property type="match status" value="1"/>
</dbReference>
<evidence type="ECO:0000259" key="1">
    <source>
        <dbReference type="PROSITE" id="PS50846"/>
    </source>
</evidence>
<sequence length="102" mass="11310">MKYTILILTLTLSFLTAKDNTTYIKVDGMQCSYSCVGKVSSVVQKLDGVKECTVDFDKGIATVVFDDQKLETKDIVEGLKTNTAYTVSECTKKQDKKEPAQI</sequence>
<evidence type="ECO:0000313" key="2">
    <source>
        <dbReference type="EMBL" id="SVA42630.1"/>
    </source>
</evidence>
<dbReference type="Pfam" id="PF00403">
    <property type="entry name" value="HMA"/>
    <property type="match status" value="1"/>
</dbReference>
<feature type="domain" description="HMA" evidence="1">
    <location>
        <begin position="20"/>
        <end position="88"/>
    </location>
</feature>
<name>A0A381VQN6_9ZZZZ</name>
<dbReference type="AlphaFoldDB" id="A0A381VQN6"/>
<dbReference type="InterPro" id="IPR006121">
    <property type="entry name" value="HMA_dom"/>
</dbReference>
<gene>
    <name evidence="2" type="ORF">METZ01_LOCUS95484</name>
</gene>
<dbReference type="PROSITE" id="PS50846">
    <property type="entry name" value="HMA_2"/>
    <property type="match status" value="1"/>
</dbReference>
<dbReference type="EMBL" id="UINC01009508">
    <property type="protein sequence ID" value="SVA42630.1"/>
    <property type="molecule type" value="Genomic_DNA"/>
</dbReference>
<dbReference type="InterPro" id="IPR036163">
    <property type="entry name" value="HMA_dom_sf"/>
</dbReference>